<dbReference type="GO" id="GO:0005524">
    <property type="term" value="F:ATP binding"/>
    <property type="evidence" value="ECO:0007669"/>
    <property type="project" value="UniProtKB-UniRule"/>
</dbReference>
<keyword evidence="5" id="KW-1185">Reference proteome</keyword>
<comment type="caution">
    <text evidence="4">The sequence shown here is derived from an EMBL/GenBank/DDBJ whole genome shotgun (WGS) entry which is preliminary data.</text>
</comment>
<feature type="binding site" evidence="1">
    <location>
        <position position="61"/>
    </location>
    <ligand>
        <name>ATP</name>
        <dbReference type="ChEBI" id="CHEBI:30616"/>
    </ligand>
</feature>
<dbReference type="Pfam" id="PF00069">
    <property type="entry name" value="Pkinase"/>
    <property type="match status" value="1"/>
</dbReference>
<dbReference type="PANTHER" id="PTHR24359">
    <property type="entry name" value="SERINE/THREONINE-PROTEIN KINASE SBK1"/>
    <property type="match status" value="1"/>
</dbReference>
<dbReference type="PROSITE" id="PS50011">
    <property type="entry name" value="PROTEIN_KINASE_DOM"/>
    <property type="match status" value="1"/>
</dbReference>
<evidence type="ECO:0000313" key="4">
    <source>
        <dbReference type="EMBL" id="CAL4087412.1"/>
    </source>
</evidence>
<dbReference type="GO" id="GO:0004674">
    <property type="term" value="F:protein serine/threonine kinase activity"/>
    <property type="evidence" value="ECO:0007669"/>
    <property type="project" value="TreeGrafter"/>
</dbReference>
<sequence>MHTNMDTKRRTSLNFHKIQPIDLARLEVNANYSNVQLLGKGRSSKVYTARHHKTDTDLVLKCIDKETTKKMDFFREFHYTYFLSPHPNIVNSFDVAFDTPKSFVFVQELATEGDLLRLVKHGSLNEEQVKNVVKQVGSALEFVHSKNLVHRDICLENIFVYEKDFQRVKIGDFGQTKQIDTLVKKGDVRLPWAPPEICQAIENEGYHITTSQDAWQLGILIFVCMTGFFPWAQADITDHRYSEWLAWHKRKSVKIPQNFKYFSPRLLRLFRRLLDPKPEMRYGVKEVTKYLEDPWVVKGSGEIEIYYDEDLSVNSGLNKPLKKISRCSSTRSASGLIVGNYNLGLKRNSSTRSNSRSSSQTRKSSLIRSSSARSTNGRST</sequence>
<accession>A0AAV2QHY4</accession>
<dbReference type="Gene3D" id="1.10.510.10">
    <property type="entry name" value="Transferase(Phosphotransferase) domain 1"/>
    <property type="match status" value="1"/>
</dbReference>
<organism evidence="4 5">
    <name type="scientific">Meganyctiphanes norvegica</name>
    <name type="common">Northern krill</name>
    <name type="synonym">Thysanopoda norvegica</name>
    <dbReference type="NCBI Taxonomy" id="48144"/>
    <lineage>
        <taxon>Eukaryota</taxon>
        <taxon>Metazoa</taxon>
        <taxon>Ecdysozoa</taxon>
        <taxon>Arthropoda</taxon>
        <taxon>Crustacea</taxon>
        <taxon>Multicrustacea</taxon>
        <taxon>Malacostraca</taxon>
        <taxon>Eumalacostraca</taxon>
        <taxon>Eucarida</taxon>
        <taxon>Euphausiacea</taxon>
        <taxon>Euphausiidae</taxon>
        <taxon>Meganyctiphanes</taxon>
    </lineage>
</organism>
<dbReference type="EMBL" id="CAXKWB010007488">
    <property type="protein sequence ID" value="CAL4087412.1"/>
    <property type="molecule type" value="Genomic_DNA"/>
</dbReference>
<keyword evidence="1" id="KW-0067">ATP-binding</keyword>
<gene>
    <name evidence="4" type="ORF">MNOR_LOCUS13221</name>
</gene>
<keyword evidence="1" id="KW-0547">Nucleotide-binding</keyword>
<dbReference type="InterPro" id="IPR011009">
    <property type="entry name" value="Kinase-like_dom_sf"/>
</dbReference>
<dbReference type="InterPro" id="IPR017441">
    <property type="entry name" value="Protein_kinase_ATP_BS"/>
</dbReference>
<dbReference type="SUPFAM" id="SSF56112">
    <property type="entry name" value="Protein kinase-like (PK-like)"/>
    <property type="match status" value="1"/>
</dbReference>
<name>A0AAV2QHY4_MEGNR</name>
<evidence type="ECO:0000256" key="2">
    <source>
        <dbReference type="SAM" id="MobiDB-lite"/>
    </source>
</evidence>
<feature type="region of interest" description="Disordered" evidence="2">
    <location>
        <begin position="347"/>
        <end position="380"/>
    </location>
</feature>
<evidence type="ECO:0000256" key="1">
    <source>
        <dbReference type="PROSITE-ProRule" id="PRU10141"/>
    </source>
</evidence>
<feature type="domain" description="Protein kinase" evidence="3">
    <location>
        <begin position="32"/>
        <end position="296"/>
    </location>
</feature>
<dbReference type="PROSITE" id="PS00109">
    <property type="entry name" value="PROTEIN_KINASE_TYR"/>
    <property type="match status" value="1"/>
</dbReference>
<dbReference type="PROSITE" id="PS00107">
    <property type="entry name" value="PROTEIN_KINASE_ATP"/>
    <property type="match status" value="1"/>
</dbReference>
<dbReference type="InterPro" id="IPR000719">
    <property type="entry name" value="Prot_kinase_dom"/>
</dbReference>
<evidence type="ECO:0000259" key="3">
    <source>
        <dbReference type="PROSITE" id="PS50011"/>
    </source>
</evidence>
<reference evidence="4 5" key="1">
    <citation type="submission" date="2024-05" db="EMBL/GenBank/DDBJ databases">
        <authorList>
            <person name="Wallberg A."/>
        </authorList>
    </citation>
    <scope>NUCLEOTIDE SEQUENCE [LARGE SCALE GENOMIC DNA]</scope>
</reference>
<dbReference type="PANTHER" id="PTHR24359:SF1">
    <property type="entry name" value="INHIBITOR OF NUCLEAR FACTOR KAPPA-B KINASE EPSILON SUBUNIT HOMOLOG 1-RELATED"/>
    <property type="match status" value="1"/>
</dbReference>
<evidence type="ECO:0000313" key="5">
    <source>
        <dbReference type="Proteomes" id="UP001497623"/>
    </source>
</evidence>
<dbReference type="Proteomes" id="UP001497623">
    <property type="component" value="Unassembled WGS sequence"/>
</dbReference>
<protein>
    <recommendedName>
        <fullName evidence="3">Protein kinase domain-containing protein</fullName>
    </recommendedName>
</protein>
<proteinExistence type="predicted"/>
<dbReference type="InterPro" id="IPR008266">
    <property type="entry name" value="Tyr_kinase_AS"/>
</dbReference>
<dbReference type="AlphaFoldDB" id="A0AAV2QHY4"/>